<organism evidence="1 2">
    <name type="scientific">Russula earlei</name>
    <dbReference type="NCBI Taxonomy" id="71964"/>
    <lineage>
        <taxon>Eukaryota</taxon>
        <taxon>Fungi</taxon>
        <taxon>Dikarya</taxon>
        <taxon>Basidiomycota</taxon>
        <taxon>Agaricomycotina</taxon>
        <taxon>Agaricomycetes</taxon>
        <taxon>Russulales</taxon>
        <taxon>Russulaceae</taxon>
        <taxon>Russula</taxon>
    </lineage>
</organism>
<name>A0ACC0ULJ2_9AGAM</name>
<protein>
    <submittedName>
        <fullName evidence="1">U3 small nucleolar RNA-associated protein 11</fullName>
    </submittedName>
</protein>
<comment type="caution">
    <text evidence="1">The sequence shown here is derived from an EMBL/GenBank/DDBJ whole genome shotgun (WGS) entry which is preliminary data.</text>
</comment>
<keyword evidence="2" id="KW-1185">Reference proteome</keyword>
<gene>
    <name evidence="1" type="ORF">F5148DRAFT_1008027</name>
</gene>
<accession>A0ACC0ULJ2</accession>
<evidence type="ECO:0000313" key="2">
    <source>
        <dbReference type="Proteomes" id="UP001207468"/>
    </source>
</evidence>
<sequence>MSSLRNSLHRRNHKERSQLSHRQRFGILEKHKDYVLRARDYHSKQDRIRRLQQKAADRNKDEFYFGMNRERTEGGVHVQDRGNVSLPVDMVKILKTQDENYVRTMRATGLKKIERLKEQLSALADLFAPILADDAPGAEEEDDTGLDEEALEVLRDAGVVARPSKAARKRRSSGVPARHVVFVENEEEARRYVRGQDDLSTSHPVDGDNVGPVDLGWTKPEKRRKGKKNDHDDAVDAMDSTDMSERRQAAKAHRTRLLKELSARLHRDRMLRYAERELEMQRLLMGKGRSKKLKGVERVGGKDDESEDEDVQDARRGKGSGSKHGVKDVDEKLYRPRVYKWRVQRKR</sequence>
<evidence type="ECO:0000313" key="1">
    <source>
        <dbReference type="EMBL" id="KAI9512570.1"/>
    </source>
</evidence>
<reference evidence="1" key="1">
    <citation type="submission" date="2021-03" db="EMBL/GenBank/DDBJ databases">
        <title>Evolutionary priming and transition to the ectomycorrhizal habit in an iconic lineage of mushroom-forming fungi: is preadaptation a requirement?</title>
        <authorList>
            <consortium name="DOE Joint Genome Institute"/>
            <person name="Looney B.P."/>
            <person name="Miyauchi S."/>
            <person name="Morin E."/>
            <person name="Drula E."/>
            <person name="Courty P.E."/>
            <person name="Chicoki N."/>
            <person name="Fauchery L."/>
            <person name="Kohler A."/>
            <person name="Kuo A."/>
            <person name="LaButti K."/>
            <person name="Pangilinan J."/>
            <person name="Lipzen A."/>
            <person name="Riley R."/>
            <person name="Andreopoulos W."/>
            <person name="He G."/>
            <person name="Johnson J."/>
            <person name="Barry K.W."/>
            <person name="Grigoriev I.V."/>
            <person name="Nagy L."/>
            <person name="Hibbett D."/>
            <person name="Henrissat B."/>
            <person name="Matheny P.B."/>
            <person name="Labbe J."/>
            <person name="Martin A.F."/>
        </authorList>
    </citation>
    <scope>NUCLEOTIDE SEQUENCE</scope>
    <source>
        <strain evidence="1">BPL698</strain>
    </source>
</reference>
<dbReference type="Proteomes" id="UP001207468">
    <property type="component" value="Unassembled WGS sequence"/>
</dbReference>
<proteinExistence type="predicted"/>
<dbReference type="EMBL" id="JAGFNK010000008">
    <property type="protein sequence ID" value="KAI9512570.1"/>
    <property type="molecule type" value="Genomic_DNA"/>
</dbReference>